<reference evidence="7" key="5">
    <citation type="journal article" date="2017" name="Genome Announc.">
        <title>Complete Circularized Genome Sequences of Four Strains of Elizabethkingia anophelis, Including Two Novel Strains Isolated from Wild-Caught Anopheles sinensis.</title>
        <authorList>
            <person name="Pei D."/>
            <person name="Nicholson A.C."/>
            <person name="Jiang J."/>
            <person name="Chen H."/>
            <person name="Whitney A.M."/>
            <person name="Villarma A."/>
            <person name="Bell M."/>
            <person name="Humrighouse B."/>
            <person name="Rowe L.A."/>
            <person name="Sheth M."/>
            <person name="Batra D."/>
            <person name="Juieng P."/>
            <person name="Loparev V.N."/>
            <person name="McQuiston J.R."/>
            <person name="Lan Y."/>
            <person name="Ma Y."/>
            <person name="Xu J."/>
        </authorList>
    </citation>
    <scope>NUCLEOTIDE SEQUENCE</scope>
</reference>
<reference evidence="7" key="4">
    <citation type="journal article" date="2016" name="Sci. Rep.">
        <title>Genomic epidemiology and global diversity of the emerging bacterial pathogen Elizabethkingia anophelis.</title>
        <authorList>
            <person name="Breurec S."/>
            <person name="Criscuolo A."/>
            <person name="Diancourt L."/>
            <person name="Rendueles O."/>
            <person name="Vandenbogaert M."/>
            <person name="Passet V."/>
            <person name="Caro V."/>
            <person name="Rocha E.P."/>
            <person name="Touchon M."/>
            <person name="Brisse S."/>
        </authorList>
    </citation>
    <scope>NUCLEOTIDE SEQUENCE</scope>
</reference>
<evidence type="ECO:0000256" key="1">
    <source>
        <dbReference type="ARBA" id="ARBA00022448"/>
    </source>
</evidence>
<dbReference type="Pfam" id="PF19335">
    <property type="entry name" value="HMBD"/>
    <property type="match status" value="2"/>
</dbReference>
<dbReference type="Gene3D" id="2.40.420.20">
    <property type="match status" value="1"/>
</dbReference>
<dbReference type="InterPro" id="IPR058790">
    <property type="entry name" value="BSH_CusB"/>
</dbReference>
<dbReference type="AlphaFoldDB" id="A0A455ZCL7"/>
<feature type="domain" description="CusB-like beta-barrel" evidence="5">
    <location>
        <begin position="303"/>
        <end position="375"/>
    </location>
</feature>
<name>A0A455ZCL7_9FLAO</name>
<evidence type="ECO:0000259" key="6">
    <source>
        <dbReference type="Pfam" id="PF25975"/>
    </source>
</evidence>
<dbReference type="RefSeq" id="WP_220801698.1">
    <property type="nucleotide sequence ID" value="NZ_CP023010.2"/>
</dbReference>
<reference evidence="7" key="8">
    <citation type="journal article" date="2018" name="J. ISSAAS">
        <title>In Silico Identification of Three Types of Integrative and Conjugative Elements (ICEs) in Elizabethkingia anophelis Strains Isolated from Around the World.</title>
        <authorList>
            <person name="Xu J."/>
            <person name="Pei D."/>
            <person name="Nicholson A."/>
            <person name="Lan Y."/>
            <person name="Xia Q."/>
        </authorList>
    </citation>
    <scope>NUCLEOTIDE SEQUENCE</scope>
</reference>
<dbReference type="InterPro" id="IPR051909">
    <property type="entry name" value="MFP_Cation_Efflux"/>
</dbReference>
<reference evidence="7" key="7">
    <citation type="journal article" date="2017" name="Sci. Rep.">
        <title>Genomic features, phylogenetic relationships, and comparative genomics of Elizabethkingia anophelis strain EM361-97 isolated in Taiwan.</title>
        <authorList>
            <person name="Lin J.N."/>
            <person name="Lai C.H."/>
            <person name="Yang C.H."/>
            <person name="Huang Y.H."/>
            <person name="Lin H.H."/>
        </authorList>
    </citation>
    <scope>NUCLEOTIDE SEQUENCE</scope>
</reference>
<dbReference type="GO" id="GO:0015679">
    <property type="term" value="P:plasma membrane copper ion transport"/>
    <property type="evidence" value="ECO:0007669"/>
    <property type="project" value="TreeGrafter"/>
</dbReference>
<dbReference type="Pfam" id="PF25954">
    <property type="entry name" value="Beta-barrel_RND_2"/>
    <property type="match status" value="1"/>
</dbReference>
<dbReference type="Gene3D" id="2.40.30.170">
    <property type="match status" value="1"/>
</dbReference>
<protein>
    <submittedName>
        <fullName evidence="7">Putative Co/Zn/Cd efflux system membrane fusion protein</fullName>
    </submittedName>
</protein>
<dbReference type="InterPro" id="IPR045800">
    <property type="entry name" value="HMBD"/>
</dbReference>
<dbReference type="PANTHER" id="PTHR30097:SF15">
    <property type="entry name" value="CATION EFFLUX SYSTEM PROTEIN CUSB"/>
    <property type="match status" value="1"/>
</dbReference>
<reference evidence="7" key="3">
    <citation type="journal article" date="2016" name="Genome Announc.">
        <title>Complete Genome Sequences of Four Strains from the 2015-2016 Elizabethkingia anophelis Outbreak.</title>
        <authorList>
            <person name="Nicholson A.C."/>
            <person name="Whitney A.M."/>
            <person name="Emery B.D."/>
            <person name="Bell M.E."/>
            <person name="Gartin J.T."/>
            <person name="Humrighouse B.W."/>
            <person name="Loparev V.N."/>
            <person name="Batra D."/>
            <person name="Sheth M."/>
            <person name="Rowe L.A."/>
            <person name="Juieng P."/>
            <person name="Knipe K."/>
            <person name="Gulvik C."/>
            <person name="McQuiston J.R."/>
        </authorList>
    </citation>
    <scope>NUCLEOTIDE SEQUENCE</scope>
</reference>
<dbReference type="Pfam" id="PF25869">
    <property type="entry name" value="3HB_CusB"/>
    <property type="match status" value="1"/>
</dbReference>
<dbReference type="Pfam" id="PF25975">
    <property type="entry name" value="CzcB_C"/>
    <property type="match status" value="1"/>
</dbReference>
<dbReference type="Gene3D" id="6.10.140.730">
    <property type="match status" value="1"/>
</dbReference>
<evidence type="ECO:0000259" key="2">
    <source>
        <dbReference type="Pfam" id="PF19335"/>
    </source>
</evidence>
<feature type="domain" description="Heavy metal binding" evidence="2">
    <location>
        <begin position="72"/>
        <end position="97"/>
    </location>
</feature>
<sequence length="453" mass="50334">MRYIICFLMVALFLLGCNNDKTSGHSDSSNNVESDLAYTCPMPQDFFFSDKPGKCPKCGMELIKNEKNDKAYSCPMHPEVTSDKPGKCPKCGMDLVQEGAHEHTNESIELDGLLKPTNEFVISSIPTISMQSKSREVTVQALGNIDYDTREKGNISARISGRIEKLYVRYKFQKVTKGQKIMEIYSPELMEAQQNLLFVLKNDGSNNMMINAAKQKLLLLGMSENQLRGIIQRGKSDFTMSVYSNYTGHIHEAEATGSMGTSQLPPSTMAKNTAASAELSMKEGMYVKKGQTIFEVFDPARAWVLLNIFSEDVPLVKIGQPVTIVPEVNPDKKFEGKIGFIEPFFRQGNKTLSVRIYFDNSQMQLPIGSQVKSEIAADDISGKWIPKEAVVSLGLTKVVFKKVDEGFVANKIETGNEAEGYVEVLSGLLPTDAIAKNAQYLMDSESFIRIKND</sequence>
<dbReference type="PANTHER" id="PTHR30097">
    <property type="entry name" value="CATION EFFLUX SYSTEM PROTEIN CUSB"/>
    <property type="match status" value="1"/>
</dbReference>
<feature type="domain" description="CusB-like three alpha-helical bundle" evidence="3">
    <location>
        <begin position="188"/>
        <end position="235"/>
    </location>
</feature>
<organism evidence="7">
    <name type="scientific">Elizabethkingia anophelis</name>
    <dbReference type="NCBI Taxonomy" id="1117645"/>
    <lineage>
        <taxon>Bacteria</taxon>
        <taxon>Pseudomonadati</taxon>
        <taxon>Bacteroidota</taxon>
        <taxon>Flavobacteriia</taxon>
        <taxon>Flavobacteriales</taxon>
        <taxon>Weeksellaceae</taxon>
        <taxon>Elizabethkingia</taxon>
    </lineage>
</organism>
<dbReference type="GO" id="GO:0030288">
    <property type="term" value="C:outer membrane-bounded periplasmic space"/>
    <property type="evidence" value="ECO:0007669"/>
    <property type="project" value="TreeGrafter"/>
</dbReference>
<keyword evidence="1" id="KW-0813">Transport</keyword>
<evidence type="ECO:0000313" key="7">
    <source>
        <dbReference type="EMBL" id="DAC74490.1"/>
    </source>
</evidence>
<reference evidence="7" key="1">
    <citation type="journal article" date="2014" name="Genome Biol. Evol.">
        <title>Comparative genomic analysis of malaria mosquito vector-associated novel pathogen Elizabethkingia anophelis.</title>
        <authorList>
            <person name="Teo J."/>
            <person name="Tan S.Y."/>
            <person name="Liu Y."/>
            <person name="Tay M."/>
            <person name="Ding Y."/>
            <person name="Li Y."/>
            <person name="Kjelleberg S."/>
            <person name="Givskov M."/>
            <person name="Lin R.T."/>
            <person name="Yang L."/>
        </authorList>
    </citation>
    <scope>NUCLEOTIDE SEQUENCE</scope>
</reference>
<accession>A0A455ZCL7</accession>
<dbReference type="PROSITE" id="PS51257">
    <property type="entry name" value="PROKAR_LIPOPROTEIN"/>
    <property type="match status" value="1"/>
</dbReference>
<feature type="domain" description="Heavy metal binding" evidence="2">
    <location>
        <begin position="38"/>
        <end position="65"/>
    </location>
</feature>
<dbReference type="GO" id="GO:0046914">
    <property type="term" value="F:transition metal ion binding"/>
    <property type="evidence" value="ECO:0007669"/>
    <property type="project" value="TreeGrafter"/>
</dbReference>
<dbReference type="InterPro" id="IPR058792">
    <property type="entry name" value="Beta-barrel_RND_2"/>
</dbReference>
<feature type="domain" description="CzcB-like C-terminal circularly permuted SH3-like" evidence="6">
    <location>
        <begin position="385"/>
        <end position="438"/>
    </location>
</feature>
<reference evidence="7" key="6">
    <citation type="journal article" date="2017" name="Nat. Commun.">
        <title>Evolutionary dynamics and genomic features of the Elizabethkingia anophelis 2015 to 2016 Wisconsin outbreak strain.</title>
        <authorList>
            <person name="Perrin A."/>
            <person name="Larsonneur E."/>
            <person name="Nicholson A.C."/>
            <person name="Edwards D.J."/>
            <person name="Gundlach K.M."/>
            <person name="Whitney A.M."/>
            <person name="Gulvik C.A."/>
            <person name="Bell M.E."/>
            <person name="Rendueles O."/>
            <person name="Cury J."/>
            <person name="Hugon P."/>
            <person name="Clermont D."/>
            <person name="Enouf V."/>
            <person name="Loparev V."/>
            <person name="Juieng P."/>
            <person name="Monson T."/>
            <person name="Warshauer D."/>
            <person name="Elbadawi L.I."/>
            <person name="Walters M.S."/>
            <person name="Crist M.B."/>
            <person name="Noble-Wang J."/>
            <person name="Borlaug G."/>
            <person name="Rocha E.P.C."/>
            <person name="Criscuolo A."/>
            <person name="Touchon M."/>
            <person name="Davis J.P."/>
            <person name="Holt K.E."/>
            <person name="McQuiston J.R."/>
            <person name="Brisse S."/>
        </authorList>
    </citation>
    <scope>NUCLEOTIDE SEQUENCE</scope>
</reference>
<reference evidence="7" key="2">
    <citation type="journal article" date="2014" name="PLoS ONE">
        <title>Insights from the genome annotation of Elizabethkingia anophelis from the malaria vector Anopheles gambiae.</title>
        <authorList>
            <person name="Kukutla P."/>
            <person name="Lindberg B.G."/>
            <person name="Pei D."/>
            <person name="Rayl M."/>
            <person name="Yu W."/>
            <person name="Steritz M."/>
            <person name="Faye I."/>
            <person name="Xu J."/>
        </authorList>
    </citation>
    <scope>NUCLEOTIDE SEQUENCE</scope>
</reference>
<feature type="domain" description="CusB-like barrel-sandwich hybrid" evidence="4">
    <location>
        <begin position="155"/>
        <end position="255"/>
    </location>
</feature>
<evidence type="ECO:0000259" key="5">
    <source>
        <dbReference type="Pfam" id="PF25954"/>
    </source>
</evidence>
<dbReference type="InterPro" id="IPR058791">
    <property type="entry name" value="3HB_CusB"/>
</dbReference>
<evidence type="ECO:0000259" key="3">
    <source>
        <dbReference type="Pfam" id="PF25869"/>
    </source>
</evidence>
<dbReference type="GO" id="GO:0060003">
    <property type="term" value="P:copper ion export"/>
    <property type="evidence" value="ECO:0007669"/>
    <property type="project" value="TreeGrafter"/>
</dbReference>
<dbReference type="Pfam" id="PF25919">
    <property type="entry name" value="BSH_CusB"/>
    <property type="match status" value="1"/>
</dbReference>
<dbReference type="EMBL" id="BK010590">
    <property type="protein sequence ID" value="DAC74490.1"/>
    <property type="molecule type" value="Genomic_DNA"/>
</dbReference>
<proteinExistence type="predicted"/>
<dbReference type="InterPro" id="IPR058649">
    <property type="entry name" value="CzcB_C"/>
</dbReference>
<evidence type="ECO:0000259" key="4">
    <source>
        <dbReference type="Pfam" id="PF25919"/>
    </source>
</evidence>